<reference evidence="2" key="1">
    <citation type="submission" date="2021-02" db="EMBL/GenBank/DDBJ databases">
        <authorList>
            <person name="Nowell W R."/>
        </authorList>
    </citation>
    <scope>NUCLEOTIDE SEQUENCE</scope>
</reference>
<gene>
    <name evidence="2" type="ORF">IZO911_LOCUS39874</name>
</gene>
<dbReference type="InterPro" id="IPR003609">
    <property type="entry name" value="Pan_app"/>
</dbReference>
<accession>A0A815LFF8</accession>
<name>A0A815LFF8_9BILA</name>
<dbReference type="Pfam" id="PF00024">
    <property type="entry name" value="PAN_1"/>
    <property type="match status" value="1"/>
</dbReference>
<evidence type="ECO:0000259" key="1">
    <source>
        <dbReference type="Pfam" id="PF00024"/>
    </source>
</evidence>
<dbReference type="EMBL" id="CAJNOE010001272">
    <property type="protein sequence ID" value="CAF1407472.1"/>
    <property type="molecule type" value="Genomic_DNA"/>
</dbReference>
<feature type="non-terminal residue" evidence="2">
    <location>
        <position position="1"/>
    </location>
</feature>
<dbReference type="Proteomes" id="UP000663860">
    <property type="component" value="Unassembled WGS sequence"/>
</dbReference>
<comment type="caution">
    <text evidence="2">The sequence shown here is derived from an EMBL/GenBank/DDBJ whole genome shotgun (WGS) entry which is preliminary data.</text>
</comment>
<sequence length="353" mass="38935">SYFQPPVVTHLIDTLINIPSIKKCARICERHNICRTADYNISTNTCRLFETLTSAGAFVADPTTNILPFNYCTNDQQVEPYYVCTRGNTYTVQQIFDQLASAPSITLPSADTDVNANMYGVYTSNSTGSLSFLTYTGIRTSLIQLSTQITAINSAPNNELGSVQYNNNSATIYKNIGTSSQPQLVPILNFSSLPTPYSCVITSQYMYIVYANSYTHMSIHDLSTGSLLITTSFPATQTYRPAASYWNDTIVVLDNYVVSEYALNGTYKGNWPYFNGTETGLRHCIHHDYAGRRYTCNSGGIFPGVYAFLLNGTQIAHGPTSCYRGVQVYMTKDQAILTSISSTGAATMKIITF</sequence>
<evidence type="ECO:0000313" key="2">
    <source>
        <dbReference type="EMBL" id="CAF1407472.1"/>
    </source>
</evidence>
<dbReference type="AlphaFoldDB" id="A0A815LFF8"/>
<protein>
    <recommendedName>
        <fullName evidence="1">Apple domain-containing protein</fullName>
    </recommendedName>
</protein>
<proteinExistence type="predicted"/>
<feature type="domain" description="Apple" evidence="1">
    <location>
        <begin position="14"/>
        <end position="53"/>
    </location>
</feature>
<evidence type="ECO:0000313" key="3">
    <source>
        <dbReference type="Proteomes" id="UP000663860"/>
    </source>
</evidence>
<organism evidence="2 3">
    <name type="scientific">Adineta steineri</name>
    <dbReference type="NCBI Taxonomy" id="433720"/>
    <lineage>
        <taxon>Eukaryota</taxon>
        <taxon>Metazoa</taxon>
        <taxon>Spiralia</taxon>
        <taxon>Gnathifera</taxon>
        <taxon>Rotifera</taxon>
        <taxon>Eurotatoria</taxon>
        <taxon>Bdelloidea</taxon>
        <taxon>Adinetida</taxon>
        <taxon>Adinetidae</taxon>
        <taxon>Adineta</taxon>
    </lineage>
</organism>
<dbReference type="SUPFAM" id="SSF57414">
    <property type="entry name" value="Hairpin loop containing domain-like"/>
    <property type="match status" value="1"/>
</dbReference>